<gene>
    <name evidence="1" type="ORF">SPHA_15766</name>
</gene>
<organism evidence="1 2">
    <name type="scientific">Acanthosepion pharaonis</name>
    <name type="common">Pharaoh cuttlefish</name>
    <name type="synonym">Sepia pharaonis</name>
    <dbReference type="NCBI Taxonomy" id="158019"/>
    <lineage>
        <taxon>Eukaryota</taxon>
        <taxon>Metazoa</taxon>
        <taxon>Spiralia</taxon>
        <taxon>Lophotrochozoa</taxon>
        <taxon>Mollusca</taxon>
        <taxon>Cephalopoda</taxon>
        <taxon>Coleoidea</taxon>
        <taxon>Decapodiformes</taxon>
        <taxon>Sepiida</taxon>
        <taxon>Sepiina</taxon>
        <taxon>Sepiidae</taxon>
        <taxon>Acanthosepion</taxon>
    </lineage>
</organism>
<dbReference type="InterPro" id="IPR027124">
    <property type="entry name" value="Swc5/CFDP1/2"/>
</dbReference>
<dbReference type="Gene3D" id="3.60.10.10">
    <property type="entry name" value="Endonuclease/exonuclease/phosphatase"/>
    <property type="match status" value="1"/>
</dbReference>
<dbReference type="AlphaFoldDB" id="A0A812BE25"/>
<dbReference type="EMBL" id="CAHIKZ030000551">
    <property type="protein sequence ID" value="CAE1225609.1"/>
    <property type="molecule type" value="Genomic_DNA"/>
</dbReference>
<name>A0A812BE25_ACAPH</name>
<accession>A0A812BE25</accession>
<dbReference type="SUPFAM" id="SSF56219">
    <property type="entry name" value="DNase I-like"/>
    <property type="match status" value="1"/>
</dbReference>
<keyword evidence="2" id="KW-1185">Reference proteome</keyword>
<dbReference type="PANTHER" id="PTHR23227">
    <property type="entry name" value="BUCENTAUR RELATED"/>
    <property type="match status" value="1"/>
</dbReference>
<sequence>MGRSRRWERFSDSIGQLPPASSWAAPSQLGEELHILLAEEELQRTTPTRVGFAARTSLLNNVEPSSNGSERLRTLCLNTTAGPVTLISVYARTLSATPDTKDEFYDKLPTTISSIPRKEQLLPLDDFNAKVGDDHDSWPSCLGQFGVGKVNDNAQSLLELYTYHNLCIANSFFRLQHKVS</sequence>
<evidence type="ECO:0000313" key="1">
    <source>
        <dbReference type="EMBL" id="CAE1225609.1"/>
    </source>
</evidence>
<dbReference type="PANTHER" id="PTHR23227:SF84">
    <property type="entry name" value="ENDONUCLEASE_EXONUCLEASE_PHOSPHATASE DOMAIN-CONTAINING PROTEIN"/>
    <property type="match status" value="1"/>
</dbReference>
<evidence type="ECO:0000313" key="2">
    <source>
        <dbReference type="Proteomes" id="UP000597762"/>
    </source>
</evidence>
<protein>
    <submittedName>
        <fullName evidence="1">Uncharacterized protein</fullName>
    </submittedName>
</protein>
<reference evidence="1" key="1">
    <citation type="submission" date="2021-01" db="EMBL/GenBank/DDBJ databases">
        <authorList>
            <person name="Li R."/>
            <person name="Bekaert M."/>
        </authorList>
    </citation>
    <scope>NUCLEOTIDE SEQUENCE</scope>
    <source>
        <strain evidence="1">Farmed</strain>
    </source>
</reference>
<dbReference type="Proteomes" id="UP000597762">
    <property type="component" value="Unassembled WGS sequence"/>
</dbReference>
<proteinExistence type="predicted"/>
<dbReference type="InterPro" id="IPR036691">
    <property type="entry name" value="Endo/exonu/phosph_ase_sf"/>
</dbReference>
<dbReference type="OrthoDB" id="10030815at2759"/>
<comment type="caution">
    <text evidence="1">The sequence shown here is derived from an EMBL/GenBank/DDBJ whole genome shotgun (WGS) entry which is preliminary data.</text>
</comment>